<dbReference type="GO" id="GO:0008237">
    <property type="term" value="F:metallopeptidase activity"/>
    <property type="evidence" value="ECO:0007669"/>
    <property type="project" value="InterPro"/>
</dbReference>
<dbReference type="AlphaFoldDB" id="W8F7A6"/>
<proteinExistence type="predicted"/>
<keyword evidence="2" id="KW-1185">Reference proteome</keyword>
<dbReference type="Proteomes" id="UP000019423">
    <property type="component" value="Chromosome"/>
</dbReference>
<organism evidence="1 2">
    <name type="scientific">Hymenobacter swuensis DY53</name>
    <dbReference type="NCBI Taxonomy" id="1227739"/>
    <lineage>
        <taxon>Bacteria</taxon>
        <taxon>Pseudomonadati</taxon>
        <taxon>Bacteroidota</taxon>
        <taxon>Cytophagia</taxon>
        <taxon>Cytophagales</taxon>
        <taxon>Hymenobacteraceae</taxon>
        <taxon>Hymenobacter</taxon>
    </lineage>
</organism>
<dbReference type="SUPFAM" id="SSF55486">
    <property type="entry name" value="Metalloproteases ('zincins'), catalytic domain"/>
    <property type="match status" value="1"/>
</dbReference>
<dbReference type="HOGENOM" id="CLU_006954_0_0_10"/>
<evidence type="ECO:0000313" key="1">
    <source>
        <dbReference type="EMBL" id="AHJ98476.1"/>
    </source>
</evidence>
<protein>
    <recommendedName>
        <fullName evidence="3">Secretion system C-terminal sorting domain-containing protein</fullName>
    </recommendedName>
</protein>
<dbReference type="InterPro" id="IPR026444">
    <property type="entry name" value="Secre_tail"/>
</dbReference>
<name>W8F7A6_9BACT</name>
<reference evidence="1 2" key="1">
    <citation type="submission" date="2014-01" db="EMBL/GenBank/DDBJ databases">
        <title>Complete genome sequence of ionizing-radiation resistance bacterium Hymenobacter swuensis DY53.</title>
        <authorList>
            <person name="Jung J.-H."/>
            <person name="Jeong S.-W."/>
            <person name="Joe M.-H."/>
            <person name="Cho y.-j."/>
            <person name="Kim M.-K."/>
            <person name="Lim S.-Y."/>
        </authorList>
    </citation>
    <scope>NUCLEOTIDE SEQUENCE [LARGE SCALE GENOMIC DNA]</scope>
    <source>
        <strain evidence="1 2">DY53</strain>
    </source>
</reference>
<dbReference type="STRING" id="1227739.Hsw_2881"/>
<evidence type="ECO:0008006" key="3">
    <source>
        <dbReference type="Google" id="ProtNLM"/>
    </source>
</evidence>
<dbReference type="KEGG" id="hsw:Hsw_2881"/>
<accession>W8F7A6</accession>
<dbReference type="InterPro" id="IPR024079">
    <property type="entry name" value="MetalloPept_cat_dom_sf"/>
</dbReference>
<dbReference type="NCBIfam" id="TIGR04183">
    <property type="entry name" value="Por_Secre_tail"/>
    <property type="match status" value="1"/>
</dbReference>
<dbReference type="Gene3D" id="3.40.390.10">
    <property type="entry name" value="Collagenase (Catalytic Domain)"/>
    <property type="match status" value="1"/>
</dbReference>
<dbReference type="Pfam" id="PF13583">
    <property type="entry name" value="Reprolysin_4"/>
    <property type="match status" value="1"/>
</dbReference>
<dbReference type="InterPro" id="IPR013783">
    <property type="entry name" value="Ig-like_fold"/>
</dbReference>
<evidence type="ECO:0000313" key="2">
    <source>
        <dbReference type="Proteomes" id="UP000019423"/>
    </source>
</evidence>
<dbReference type="eggNOG" id="COG4935">
    <property type="taxonomic scope" value="Bacteria"/>
</dbReference>
<dbReference type="Gene3D" id="2.60.40.10">
    <property type="entry name" value="Immunoglobulins"/>
    <property type="match status" value="2"/>
</dbReference>
<sequence length="710" mass="73874">MGHPAGPVLIEPVDAAQGTYTSKAAGRPAQSWACELRVLAGKQPAVSTRNQAAAFGGTLLTYRLALACTGEYATAVTTSATPAVAATKTNVLAAMATAVNRVTGIYERELAIRLVLIDGNDRLIYLTPATDPYTNDDGGVLLDENQTNVDAVIGSANYDIGHVFSTGGGGVATLQAVCDVNIKAWGVTGLPRPVGDAFYVDYVAHEIGHQFGGNHTFNSVTGGCNGNRNRQTAMEPGSGTTIMAYAGICGTDNIQSSSGPYFHAISQDEIRSYVLDTRPNYGGACPVSTSTGNAAPVVTAGPGYTIPQGTPFFLVGSATDANGDALTYSWEQLNQSSQGGAPAAAATSTTAPLFRAFAPAAVPTRTFPRLSDILGSMATLGEVLPTVARALTFRLTARDNRAGGGGVGSATTTITTTAAGPFLVTAANSALAQPPLSSFTVTWSVNNTDVAPIGAVNVRITFSADGGQTFPYVLAASTANDGSQQIIFPNVLTATGRLRVQAVNNVFFDINNADITLSGPLPVTLTRFAATARGTTALLRWATAQELHNAGFEVQLQGPHDPEFRKVAFVAGRGTTSQSQTYELELPNLAPGPWYVRLQQLDEADSGANGSFSAVQSFVIEPQPMRVSFWPNPLVAGTGTASVYLPDAGPVQITLYDLLGRPVCTLPTVQAAAGLTDIPLPLPALPDGLYAWRLTAGRRPPMQGRVMLTS</sequence>
<dbReference type="EMBL" id="CP007145">
    <property type="protein sequence ID" value="AHJ98476.1"/>
    <property type="molecule type" value="Genomic_DNA"/>
</dbReference>
<dbReference type="PATRIC" id="fig|1227739.3.peg.3064"/>
<dbReference type="eggNOG" id="COG4447">
    <property type="taxonomic scope" value="Bacteria"/>
</dbReference>
<gene>
    <name evidence="1" type="ORF">Hsw_2881</name>
</gene>